<gene>
    <name evidence="1" type="ORF">K458DRAFT_441892</name>
</gene>
<evidence type="ECO:0000313" key="1">
    <source>
        <dbReference type="EMBL" id="KAF2686346.1"/>
    </source>
</evidence>
<protein>
    <submittedName>
        <fullName evidence="1">Uncharacterized protein</fullName>
    </submittedName>
</protein>
<proteinExistence type="predicted"/>
<dbReference type="EMBL" id="MU005577">
    <property type="protein sequence ID" value="KAF2686346.1"/>
    <property type="molecule type" value="Genomic_DNA"/>
</dbReference>
<reference evidence="1" key="1">
    <citation type="journal article" date="2020" name="Stud. Mycol.">
        <title>101 Dothideomycetes genomes: a test case for predicting lifestyles and emergence of pathogens.</title>
        <authorList>
            <person name="Haridas S."/>
            <person name="Albert R."/>
            <person name="Binder M."/>
            <person name="Bloem J."/>
            <person name="Labutti K."/>
            <person name="Salamov A."/>
            <person name="Andreopoulos B."/>
            <person name="Baker S."/>
            <person name="Barry K."/>
            <person name="Bills G."/>
            <person name="Bluhm B."/>
            <person name="Cannon C."/>
            <person name="Castanera R."/>
            <person name="Culley D."/>
            <person name="Daum C."/>
            <person name="Ezra D."/>
            <person name="Gonzalez J."/>
            <person name="Henrissat B."/>
            <person name="Kuo A."/>
            <person name="Liang C."/>
            <person name="Lipzen A."/>
            <person name="Lutzoni F."/>
            <person name="Magnuson J."/>
            <person name="Mondo S."/>
            <person name="Nolan M."/>
            <person name="Ohm R."/>
            <person name="Pangilinan J."/>
            <person name="Park H.-J."/>
            <person name="Ramirez L."/>
            <person name="Alfaro M."/>
            <person name="Sun H."/>
            <person name="Tritt A."/>
            <person name="Yoshinaga Y."/>
            <person name="Zwiers L.-H."/>
            <person name="Turgeon B."/>
            <person name="Goodwin S."/>
            <person name="Spatafora J."/>
            <person name="Crous P."/>
            <person name="Grigoriev I."/>
        </authorList>
    </citation>
    <scope>NUCLEOTIDE SEQUENCE</scope>
    <source>
        <strain evidence="1">CBS 122367</strain>
    </source>
</reference>
<dbReference type="OrthoDB" id="1854899at2759"/>
<name>A0A6G1J752_9PLEO</name>
<dbReference type="AlphaFoldDB" id="A0A6G1J752"/>
<sequence length="274" mass="30738">MKYSGVFLISNPSAQLDASRKLVSALVHSIEAHAHSANRQPEAWTLTDLILRDVPPQQSTQSNNNAPPWTHSYMHNLHLSYLSPDSAYIFVQRPALHPPMKQEGAGQQAATPAYTASEMVQIPREQTAELYNNHILPAWSQLWTPQRTLEVPYGIVYKIRDTTIHIGELHSKRQGPQSANVLYPGVVVCITRTCGTSDDDLGLKQSSDERLAPDDIADVQKDIHQLWKDVSAGVDFGKGETREFMQIVQDFEGSKEKEREAVVQMWAEALRMRG</sequence>
<evidence type="ECO:0000313" key="2">
    <source>
        <dbReference type="Proteomes" id="UP000799291"/>
    </source>
</evidence>
<organism evidence="1 2">
    <name type="scientific">Lentithecium fluviatile CBS 122367</name>
    <dbReference type="NCBI Taxonomy" id="1168545"/>
    <lineage>
        <taxon>Eukaryota</taxon>
        <taxon>Fungi</taxon>
        <taxon>Dikarya</taxon>
        <taxon>Ascomycota</taxon>
        <taxon>Pezizomycotina</taxon>
        <taxon>Dothideomycetes</taxon>
        <taxon>Pleosporomycetidae</taxon>
        <taxon>Pleosporales</taxon>
        <taxon>Massarineae</taxon>
        <taxon>Lentitheciaceae</taxon>
        <taxon>Lentithecium</taxon>
    </lineage>
</organism>
<accession>A0A6G1J752</accession>
<keyword evidence="2" id="KW-1185">Reference proteome</keyword>
<dbReference type="Proteomes" id="UP000799291">
    <property type="component" value="Unassembled WGS sequence"/>
</dbReference>